<name>A0ABY6BIC2_9GAMM</name>
<keyword evidence="9" id="KW-1185">Reference proteome</keyword>
<dbReference type="Pfam" id="PF04138">
    <property type="entry name" value="GtrA_DPMS_TM"/>
    <property type="match status" value="1"/>
</dbReference>
<protein>
    <submittedName>
        <fullName evidence="8">GtrA family protein</fullName>
    </submittedName>
</protein>
<evidence type="ECO:0000313" key="9">
    <source>
        <dbReference type="Proteomes" id="UP001064632"/>
    </source>
</evidence>
<sequence>MRQFLLFCIGGVIGFVVDAGVLRVLVGGFGWDAYLARLLSFLCAATATWLYNRNHTFRQERNYGLLGEWARYLFAMCGGFVVNYGIYAFLYYASPLVRLYPELGVAAGSIGGLAVNFATSRWWIYRRQRAG</sequence>
<feature type="domain" description="GtrA/DPMS transmembrane" evidence="7">
    <location>
        <begin position="7"/>
        <end position="124"/>
    </location>
</feature>
<organism evidence="8 9">
    <name type="scientific">Tahibacter amnicola</name>
    <dbReference type="NCBI Taxonomy" id="2976241"/>
    <lineage>
        <taxon>Bacteria</taxon>
        <taxon>Pseudomonadati</taxon>
        <taxon>Pseudomonadota</taxon>
        <taxon>Gammaproteobacteria</taxon>
        <taxon>Lysobacterales</taxon>
        <taxon>Rhodanobacteraceae</taxon>
        <taxon>Tahibacter</taxon>
    </lineage>
</organism>
<gene>
    <name evidence="8" type="ORF">N4264_09015</name>
</gene>
<dbReference type="PANTHER" id="PTHR38459:SF1">
    <property type="entry name" value="PROPHAGE BACTOPRENOL-LINKED GLUCOSE TRANSLOCASE HOMOLOG"/>
    <property type="match status" value="1"/>
</dbReference>
<comment type="subcellular location">
    <subcellularLocation>
        <location evidence="1">Membrane</location>
        <topology evidence="1">Multi-pass membrane protein</topology>
    </subcellularLocation>
</comment>
<evidence type="ECO:0000256" key="4">
    <source>
        <dbReference type="ARBA" id="ARBA00022989"/>
    </source>
</evidence>
<evidence type="ECO:0000256" key="3">
    <source>
        <dbReference type="ARBA" id="ARBA00022692"/>
    </source>
</evidence>
<keyword evidence="5 6" id="KW-0472">Membrane</keyword>
<comment type="similarity">
    <text evidence="2">Belongs to the GtrA family.</text>
</comment>
<dbReference type="InterPro" id="IPR051401">
    <property type="entry name" value="GtrA_CellWall_Glycosyl"/>
</dbReference>
<proteinExistence type="inferred from homology"/>
<feature type="transmembrane region" description="Helical" evidence="6">
    <location>
        <begin position="29"/>
        <end position="51"/>
    </location>
</feature>
<reference evidence="8" key="1">
    <citation type="submission" date="2022-09" db="EMBL/GenBank/DDBJ databases">
        <title>Tahibacter sp. nov., isolated from a fresh water.</title>
        <authorList>
            <person name="Baek J.H."/>
            <person name="Lee J.K."/>
            <person name="Kim J.M."/>
            <person name="Jeon C.O."/>
        </authorList>
    </citation>
    <scope>NUCLEOTIDE SEQUENCE</scope>
    <source>
        <strain evidence="8">W38</strain>
    </source>
</reference>
<keyword evidence="4 6" id="KW-1133">Transmembrane helix</keyword>
<feature type="transmembrane region" description="Helical" evidence="6">
    <location>
        <begin position="72"/>
        <end position="93"/>
    </location>
</feature>
<evidence type="ECO:0000256" key="5">
    <source>
        <dbReference type="ARBA" id="ARBA00023136"/>
    </source>
</evidence>
<keyword evidence="3 6" id="KW-0812">Transmembrane</keyword>
<dbReference type="RefSeq" id="WP_261696707.1">
    <property type="nucleotide sequence ID" value="NZ_CP104694.1"/>
</dbReference>
<dbReference type="InterPro" id="IPR007267">
    <property type="entry name" value="GtrA_DPMS_TM"/>
</dbReference>
<dbReference type="EMBL" id="CP104694">
    <property type="protein sequence ID" value="UXI69754.1"/>
    <property type="molecule type" value="Genomic_DNA"/>
</dbReference>
<dbReference type="PANTHER" id="PTHR38459">
    <property type="entry name" value="PROPHAGE BACTOPRENOL-LINKED GLUCOSE TRANSLOCASE HOMOLOG"/>
    <property type="match status" value="1"/>
</dbReference>
<evidence type="ECO:0000256" key="1">
    <source>
        <dbReference type="ARBA" id="ARBA00004141"/>
    </source>
</evidence>
<evidence type="ECO:0000259" key="7">
    <source>
        <dbReference type="Pfam" id="PF04138"/>
    </source>
</evidence>
<evidence type="ECO:0000256" key="2">
    <source>
        <dbReference type="ARBA" id="ARBA00009399"/>
    </source>
</evidence>
<accession>A0ABY6BIC2</accession>
<evidence type="ECO:0000313" key="8">
    <source>
        <dbReference type="EMBL" id="UXI69754.1"/>
    </source>
</evidence>
<evidence type="ECO:0000256" key="6">
    <source>
        <dbReference type="SAM" id="Phobius"/>
    </source>
</evidence>
<feature type="transmembrane region" description="Helical" evidence="6">
    <location>
        <begin position="105"/>
        <end position="124"/>
    </location>
</feature>
<dbReference type="Proteomes" id="UP001064632">
    <property type="component" value="Chromosome"/>
</dbReference>